<organism evidence="2 3">
    <name type="scientific">Natrinema halophilum</name>
    <dbReference type="NCBI Taxonomy" id="1699371"/>
    <lineage>
        <taxon>Archaea</taxon>
        <taxon>Methanobacteriati</taxon>
        <taxon>Methanobacteriota</taxon>
        <taxon>Stenosarchaea group</taxon>
        <taxon>Halobacteria</taxon>
        <taxon>Halobacteriales</taxon>
        <taxon>Natrialbaceae</taxon>
        <taxon>Natrinema</taxon>
    </lineage>
</organism>
<accession>A0A7D5GMK4</accession>
<reference evidence="2 3" key="1">
    <citation type="submission" date="2020-07" db="EMBL/GenBank/DDBJ databases">
        <authorList>
            <person name="Cui H."/>
        </authorList>
    </citation>
    <scope>NUCLEOTIDE SEQUENCE [LARGE SCALE GENOMIC DNA]</scope>
    <source>
        <strain evidence="2 3">YPL8</strain>
    </source>
</reference>
<dbReference type="EMBL" id="CP058601">
    <property type="protein sequence ID" value="QLG50212.1"/>
    <property type="molecule type" value="Genomic_DNA"/>
</dbReference>
<feature type="compositionally biased region" description="Low complexity" evidence="1">
    <location>
        <begin position="164"/>
        <end position="177"/>
    </location>
</feature>
<keyword evidence="3" id="KW-1185">Reference proteome</keyword>
<protein>
    <submittedName>
        <fullName evidence="2">Uncharacterized protein</fullName>
    </submittedName>
</protein>
<dbReference type="Proteomes" id="UP000509241">
    <property type="component" value="Chromosome"/>
</dbReference>
<dbReference type="KEGG" id="haly:HYG82_15810"/>
<name>A0A7D5GMK4_9EURY</name>
<dbReference type="AlphaFoldDB" id="A0A7D5GMK4"/>
<gene>
    <name evidence="2" type="ORF">HYG82_15810</name>
</gene>
<evidence type="ECO:0000256" key="1">
    <source>
        <dbReference type="SAM" id="MobiDB-lite"/>
    </source>
</evidence>
<dbReference type="OrthoDB" id="45637at2157"/>
<evidence type="ECO:0000313" key="3">
    <source>
        <dbReference type="Proteomes" id="UP000509241"/>
    </source>
</evidence>
<proteinExistence type="predicted"/>
<feature type="region of interest" description="Disordered" evidence="1">
    <location>
        <begin position="156"/>
        <end position="177"/>
    </location>
</feature>
<evidence type="ECO:0000313" key="2">
    <source>
        <dbReference type="EMBL" id="QLG50212.1"/>
    </source>
</evidence>
<sequence>MNRRKTIPLALLVGVGLIDEDRTPTIQSAAFLSTLKFCRYLRGDDVERLKRHDLFDEDSPEADGIEFTRLRKTYRCHLDVTEFLRRWMYEQDGIKSVSDIDSTLETADGDVPNALHPVFEESPLILITHVDRGSQQRNEAEANLVSRLCKLVPGEEGVGNPLGPTSTRTRPRSVSTATSRAWAHPDYSISGGSLGRPKALDIEPRNCIGLCLQVLSPLPISPFMTFA</sequence>